<dbReference type="EMBL" id="ML977018">
    <property type="protein sequence ID" value="KAF1951293.1"/>
    <property type="molecule type" value="Genomic_DNA"/>
</dbReference>
<dbReference type="OrthoDB" id="3219396at2759"/>
<protein>
    <recommendedName>
        <fullName evidence="3">F-box domain-containing protein</fullName>
    </recommendedName>
</protein>
<gene>
    <name evidence="1" type="ORF">CC80DRAFT_553414</name>
</gene>
<evidence type="ECO:0008006" key="3">
    <source>
        <dbReference type="Google" id="ProtNLM"/>
    </source>
</evidence>
<sequence length="363" mass="41868">MPPTTLTSLPDELLLSITQNINDRHRNTTLRALALVSRRLAPIAQEVLIRVPKFQIRHIHNYLWALGHHSQWIPQITSLEIWSTSSDREVTKTTDPRYKNLELAATYPAIRAAPQDLWREDGETMRQKCLEMMAYYTEGNQSDYALWTFALDTDVIASLLGVLLVALVNLKELHVAATWLEVLVFPADMWYMLYLDARAMCPQAVFNFRYFQRLREISVSMAAVRYSTYHQDMPEDPWTFLPRTLERIRITEGILWPQSVDIYWDAKRECASVGIELFLYFSGAAVGTQEAGRSLWSLREAGEMADVESDFYGRKVIMTGQLEWPVVAYVCEWDAAGNEVMHPRMVPDQTLLYAALPENWKGR</sequence>
<evidence type="ECO:0000313" key="2">
    <source>
        <dbReference type="Proteomes" id="UP000800035"/>
    </source>
</evidence>
<accession>A0A6A5TER9</accession>
<organism evidence="1 2">
    <name type="scientific">Byssothecium circinans</name>
    <dbReference type="NCBI Taxonomy" id="147558"/>
    <lineage>
        <taxon>Eukaryota</taxon>
        <taxon>Fungi</taxon>
        <taxon>Dikarya</taxon>
        <taxon>Ascomycota</taxon>
        <taxon>Pezizomycotina</taxon>
        <taxon>Dothideomycetes</taxon>
        <taxon>Pleosporomycetidae</taxon>
        <taxon>Pleosporales</taxon>
        <taxon>Massarineae</taxon>
        <taxon>Massarinaceae</taxon>
        <taxon>Byssothecium</taxon>
    </lineage>
</organism>
<evidence type="ECO:0000313" key="1">
    <source>
        <dbReference type="EMBL" id="KAF1951293.1"/>
    </source>
</evidence>
<keyword evidence="2" id="KW-1185">Reference proteome</keyword>
<name>A0A6A5TER9_9PLEO</name>
<dbReference type="Proteomes" id="UP000800035">
    <property type="component" value="Unassembled WGS sequence"/>
</dbReference>
<dbReference type="AlphaFoldDB" id="A0A6A5TER9"/>
<reference evidence="1" key="1">
    <citation type="journal article" date="2020" name="Stud. Mycol.">
        <title>101 Dothideomycetes genomes: a test case for predicting lifestyles and emergence of pathogens.</title>
        <authorList>
            <person name="Haridas S."/>
            <person name="Albert R."/>
            <person name="Binder M."/>
            <person name="Bloem J."/>
            <person name="Labutti K."/>
            <person name="Salamov A."/>
            <person name="Andreopoulos B."/>
            <person name="Baker S."/>
            <person name="Barry K."/>
            <person name="Bills G."/>
            <person name="Bluhm B."/>
            <person name="Cannon C."/>
            <person name="Castanera R."/>
            <person name="Culley D."/>
            <person name="Daum C."/>
            <person name="Ezra D."/>
            <person name="Gonzalez J."/>
            <person name="Henrissat B."/>
            <person name="Kuo A."/>
            <person name="Liang C."/>
            <person name="Lipzen A."/>
            <person name="Lutzoni F."/>
            <person name="Magnuson J."/>
            <person name="Mondo S."/>
            <person name="Nolan M."/>
            <person name="Ohm R."/>
            <person name="Pangilinan J."/>
            <person name="Park H.-J."/>
            <person name="Ramirez L."/>
            <person name="Alfaro M."/>
            <person name="Sun H."/>
            <person name="Tritt A."/>
            <person name="Yoshinaga Y."/>
            <person name="Zwiers L.-H."/>
            <person name="Turgeon B."/>
            <person name="Goodwin S."/>
            <person name="Spatafora J."/>
            <person name="Crous P."/>
            <person name="Grigoriev I."/>
        </authorList>
    </citation>
    <scope>NUCLEOTIDE SEQUENCE</scope>
    <source>
        <strain evidence="1">CBS 675.92</strain>
    </source>
</reference>
<proteinExistence type="predicted"/>